<feature type="domain" description="C2H2-type" evidence="12">
    <location>
        <begin position="689"/>
        <end position="716"/>
    </location>
</feature>
<evidence type="ECO:0000256" key="6">
    <source>
        <dbReference type="ARBA" id="ARBA00022833"/>
    </source>
</evidence>
<dbReference type="OrthoDB" id="9785068at2759"/>
<dbReference type="PANTHER" id="PTHR24384">
    <property type="entry name" value="FINGER PUTATIVE TRANSCRIPTION FACTOR FAMILY-RELATED"/>
    <property type="match status" value="1"/>
</dbReference>
<feature type="domain" description="C2H2-type" evidence="12">
    <location>
        <begin position="661"/>
        <end position="688"/>
    </location>
</feature>
<comment type="subcellular location">
    <subcellularLocation>
        <location evidence="1">Nucleus</location>
    </subcellularLocation>
</comment>
<keyword evidence="9" id="KW-0804">Transcription</keyword>
<dbReference type="GO" id="GO:0005634">
    <property type="term" value="C:nucleus"/>
    <property type="evidence" value="ECO:0007669"/>
    <property type="project" value="UniProtKB-SubCell"/>
</dbReference>
<keyword evidence="5 11" id="KW-0863">Zinc-finger</keyword>
<reference evidence="15 16" key="1">
    <citation type="submission" date="2025-04" db="UniProtKB">
        <authorList>
            <consortium name="RefSeq"/>
        </authorList>
    </citation>
    <scope>IDENTIFICATION</scope>
    <source>
        <tissue evidence="15 16">Muscle</tissue>
    </source>
</reference>
<dbReference type="InterPro" id="IPR013087">
    <property type="entry name" value="Znf_C2H2_type"/>
</dbReference>
<dbReference type="InterPro" id="IPR050752">
    <property type="entry name" value="C2H2-ZF_domain"/>
</dbReference>
<keyword evidence="8" id="KW-0238">DNA-binding</keyword>
<dbReference type="Pfam" id="PF01352">
    <property type="entry name" value="KRAB"/>
    <property type="match status" value="1"/>
</dbReference>
<dbReference type="PROSITE" id="PS00028">
    <property type="entry name" value="ZINC_FINGER_C2H2_1"/>
    <property type="match status" value="7"/>
</dbReference>
<dbReference type="GeneID" id="109377605"/>
<evidence type="ECO:0000256" key="2">
    <source>
        <dbReference type="ARBA" id="ARBA00006991"/>
    </source>
</evidence>
<name>A0A8B7QLS2_HIPAR</name>
<evidence type="ECO:0000256" key="11">
    <source>
        <dbReference type="PROSITE-ProRule" id="PRU00042"/>
    </source>
</evidence>
<comment type="similarity">
    <text evidence="2">Belongs to the krueppel C2H2-type zinc-finger protein family.</text>
</comment>
<dbReference type="PANTHER" id="PTHR24384:SF218">
    <property type="entry name" value="ZINC FINGER PROTEIN 502"/>
    <property type="match status" value="1"/>
</dbReference>
<dbReference type="RefSeq" id="XP_019489551.1">
    <property type="nucleotide sequence ID" value="XM_019634006.1"/>
</dbReference>
<dbReference type="Pfam" id="PF00096">
    <property type="entry name" value="zf-C2H2"/>
    <property type="match status" value="7"/>
</dbReference>
<feature type="domain" description="C2H2-type" evidence="12">
    <location>
        <begin position="717"/>
        <end position="745"/>
    </location>
</feature>
<evidence type="ECO:0000256" key="3">
    <source>
        <dbReference type="ARBA" id="ARBA00022723"/>
    </source>
</evidence>
<keyword evidence="4" id="KW-0677">Repeat</keyword>
<sequence>MQGEALVLMSEMHMISGTFQFFTFFQEQQKMNIAPESLSFEDVAVEFSQEEWPYLGPAQRALYRDVMLENYSHLVSVGYCITKPQVIFKLERGEEPWSLEEEFLNQRYSGYYQVDVHIEGNQEKQEIPLWQVIFSDSKTLSNKGQNVLGKPINLSITPIFSGKMPCKCDSCRMNLPLVSELIVSGRHCSRKKADNMNVCEKLQLDIRHEKAHTGEQSYKYTKNVKAVTYKKDHQIFQSLEQPFECNELGKVSHDGTIVCVTAQSRLIGEESCQDDEFRKNCEKATVFNQMITGTREKCFDINECGRCCDKTTIVGYSKIHRATTNYECNESGNNFNRNSPRTQLQRTVTRQGAFESSKCEENLSKSSAHLVHQKTLTGDKFCVFNGYTNTYCQELDLTIHQRTQTEEKFHESGKYGECLYQNSLLSVHQESDTGEKSFESNECRKSFYKKAHFIQHERTRSGEKTYECEESRKSFCSNSHTIHYPATHLGVSLCECNECRKTFCQMSNLTEHLTVHTKKKPYDNSEYGKSYKKPTLLVQHRTHTEMKPYESNKYVKSFSKTAQLKEHQRIHTGEKPYECTQCGKPFAHNSTLRVHQRIHTGVKSYECNECGKTFSQKSHLTAHQRIHTGQKPYACNECGKAFSQNSTLRVHQRIHTGEKPYECSICGKPFARNSNLRAHQRIHTGEKRYECNECGKTFSQRTHLCAHQRIHTGEKPYGCHECGKTYVRKAALRVHHNRRHRREKMLLCNESGMS</sequence>
<dbReference type="PROSITE" id="PS50805">
    <property type="entry name" value="KRAB"/>
    <property type="match status" value="1"/>
</dbReference>
<evidence type="ECO:0000259" key="12">
    <source>
        <dbReference type="PROSITE" id="PS50157"/>
    </source>
</evidence>
<keyword evidence="10" id="KW-0539">Nucleus</keyword>
<dbReference type="PROSITE" id="PS50157">
    <property type="entry name" value="ZINC_FINGER_C2H2_2"/>
    <property type="match status" value="9"/>
</dbReference>
<keyword evidence="6" id="KW-0862">Zinc</keyword>
<dbReference type="InterPro" id="IPR036236">
    <property type="entry name" value="Znf_C2H2_sf"/>
</dbReference>
<protein>
    <submittedName>
        <fullName evidence="15 16">Zinc finger protein 658-like isoform X1</fullName>
    </submittedName>
</protein>
<dbReference type="InterPro" id="IPR036051">
    <property type="entry name" value="KRAB_dom_sf"/>
</dbReference>
<dbReference type="FunFam" id="3.30.160.60:FF:002343">
    <property type="entry name" value="Zinc finger protein 33A"/>
    <property type="match status" value="2"/>
</dbReference>
<dbReference type="Gene3D" id="3.30.160.60">
    <property type="entry name" value="Classic Zinc Finger"/>
    <property type="match status" value="9"/>
</dbReference>
<organism evidence="14 15">
    <name type="scientific">Hipposideros armiger</name>
    <name type="common">Great Himalayan leaf-nosed bat</name>
    <dbReference type="NCBI Taxonomy" id="186990"/>
    <lineage>
        <taxon>Eukaryota</taxon>
        <taxon>Metazoa</taxon>
        <taxon>Chordata</taxon>
        <taxon>Craniata</taxon>
        <taxon>Vertebrata</taxon>
        <taxon>Euteleostomi</taxon>
        <taxon>Mammalia</taxon>
        <taxon>Eutheria</taxon>
        <taxon>Laurasiatheria</taxon>
        <taxon>Chiroptera</taxon>
        <taxon>Yinpterochiroptera</taxon>
        <taxon>Rhinolophoidea</taxon>
        <taxon>Hipposideridae</taxon>
        <taxon>Hipposideros</taxon>
    </lineage>
</organism>
<feature type="domain" description="KRAB" evidence="13">
    <location>
        <begin position="38"/>
        <end position="109"/>
    </location>
</feature>
<keyword evidence="3" id="KW-0479">Metal-binding</keyword>
<dbReference type="FunFam" id="3.30.160.60:FF:000016">
    <property type="entry name" value="zinc finger protein 37 homolog"/>
    <property type="match status" value="1"/>
</dbReference>
<evidence type="ECO:0000256" key="4">
    <source>
        <dbReference type="ARBA" id="ARBA00022737"/>
    </source>
</evidence>
<evidence type="ECO:0000313" key="15">
    <source>
        <dbReference type="RefSeq" id="XP_019489551.1"/>
    </source>
</evidence>
<dbReference type="SMART" id="SM00355">
    <property type="entry name" value="ZnF_C2H2"/>
    <property type="match status" value="7"/>
</dbReference>
<accession>A0A8B7QLS2</accession>
<dbReference type="GO" id="GO:0008270">
    <property type="term" value="F:zinc ion binding"/>
    <property type="evidence" value="ECO:0007669"/>
    <property type="project" value="UniProtKB-KW"/>
</dbReference>
<evidence type="ECO:0000256" key="1">
    <source>
        <dbReference type="ARBA" id="ARBA00004123"/>
    </source>
</evidence>
<keyword evidence="7" id="KW-0805">Transcription regulation</keyword>
<feature type="domain" description="C2H2-type" evidence="12">
    <location>
        <begin position="549"/>
        <end position="576"/>
    </location>
</feature>
<feature type="domain" description="C2H2-type" evidence="12">
    <location>
        <begin position="494"/>
        <end position="521"/>
    </location>
</feature>
<proteinExistence type="inferred from homology"/>
<evidence type="ECO:0000256" key="5">
    <source>
        <dbReference type="ARBA" id="ARBA00022771"/>
    </source>
</evidence>
<gene>
    <name evidence="15 16" type="primary">LOC109377605</name>
</gene>
<evidence type="ECO:0000256" key="8">
    <source>
        <dbReference type="ARBA" id="ARBA00023125"/>
    </source>
</evidence>
<dbReference type="FunFam" id="3.30.160.60:FF:000361">
    <property type="entry name" value="Zinc finger protein 658"/>
    <property type="match status" value="1"/>
</dbReference>
<evidence type="ECO:0000256" key="7">
    <source>
        <dbReference type="ARBA" id="ARBA00023015"/>
    </source>
</evidence>
<dbReference type="FunFam" id="3.30.160.60:FF:002129">
    <property type="entry name" value="Zinc finger protein 304"/>
    <property type="match status" value="1"/>
</dbReference>
<feature type="domain" description="C2H2-type" evidence="12">
    <location>
        <begin position="605"/>
        <end position="632"/>
    </location>
</feature>
<dbReference type="KEGG" id="hai:109377605"/>
<dbReference type="AlphaFoldDB" id="A0A8B7QLS2"/>
<dbReference type="Proteomes" id="UP000694851">
    <property type="component" value="Unplaced"/>
</dbReference>
<dbReference type="SMART" id="SM00349">
    <property type="entry name" value="KRAB"/>
    <property type="match status" value="1"/>
</dbReference>
<feature type="domain" description="C2H2-type" evidence="12">
    <location>
        <begin position="577"/>
        <end position="604"/>
    </location>
</feature>
<dbReference type="SUPFAM" id="SSF109640">
    <property type="entry name" value="KRAB domain (Kruppel-associated box)"/>
    <property type="match status" value="1"/>
</dbReference>
<keyword evidence="14" id="KW-1185">Reference proteome</keyword>
<evidence type="ECO:0000256" key="10">
    <source>
        <dbReference type="ARBA" id="ARBA00023242"/>
    </source>
</evidence>
<dbReference type="CDD" id="cd07765">
    <property type="entry name" value="KRAB_A-box"/>
    <property type="match status" value="1"/>
</dbReference>
<dbReference type="Gene3D" id="6.10.140.140">
    <property type="match status" value="1"/>
</dbReference>
<feature type="domain" description="C2H2-type" evidence="12">
    <location>
        <begin position="633"/>
        <end position="660"/>
    </location>
</feature>
<dbReference type="GO" id="GO:0000978">
    <property type="term" value="F:RNA polymerase II cis-regulatory region sequence-specific DNA binding"/>
    <property type="evidence" value="ECO:0007669"/>
    <property type="project" value="TreeGrafter"/>
</dbReference>
<dbReference type="FunFam" id="3.30.160.60:FF:000052">
    <property type="entry name" value="zinc finger protein 546 isoform X1"/>
    <property type="match status" value="1"/>
</dbReference>
<evidence type="ECO:0000313" key="16">
    <source>
        <dbReference type="RefSeq" id="XP_019489552.1"/>
    </source>
</evidence>
<evidence type="ECO:0000313" key="14">
    <source>
        <dbReference type="Proteomes" id="UP000694851"/>
    </source>
</evidence>
<dbReference type="FunFam" id="3.30.160.60:FF:001498">
    <property type="entry name" value="Zinc finger protein 404"/>
    <property type="match status" value="1"/>
</dbReference>
<evidence type="ECO:0000256" key="9">
    <source>
        <dbReference type="ARBA" id="ARBA00023163"/>
    </source>
</evidence>
<evidence type="ECO:0000259" key="13">
    <source>
        <dbReference type="PROSITE" id="PS50805"/>
    </source>
</evidence>
<dbReference type="InterPro" id="IPR001909">
    <property type="entry name" value="KRAB"/>
</dbReference>
<dbReference type="GO" id="GO:0000981">
    <property type="term" value="F:DNA-binding transcription factor activity, RNA polymerase II-specific"/>
    <property type="evidence" value="ECO:0007669"/>
    <property type="project" value="TreeGrafter"/>
</dbReference>
<feature type="domain" description="C2H2-type" evidence="12">
    <location>
        <begin position="438"/>
        <end position="465"/>
    </location>
</feature>
<dbReference type="RefSeq" id="XP_019489552.1">
    <property type="nucleotide sequence ID" value="XM_019634007.1"/>
</dbReference>
<dbReference type="SUPFAM" id="SSF57667">
    <property type="entry name" value="beta-beta-alpha zinc fingers"/>
    <property type="match status" value="7"/>
</dbReference>